<evidence type="ECO:0000256" key="7">
    <source>
        <dbReference type="ARBA" id="ARBA00023163"/>
    </source>
</evidence>
<dbReference type="EMBL" id="CM014083">
    <property type="protein sequence ID" value="TKS71992.1"/>
    <property type="molecule type" value="Genomic_DNA"/>
</dbReference>
<keyword evidence="5 10" id="KW-0238">DNA-binding</keyword>
<organism evidence="14 15">
    <name type="scientific">Collichthys lucidus</name>
    <name type="common">Big head croaker</name>
    <name type="synonym">Sciaena lucida</name>
    <dbReference type="NCBI Taxonomy" id="240159"/>
    <lineage>
        <taxon>Eukaryota</taxon>
        <taxon>Metazoa</taxon>
        <taxon>Chordata</taxon>
        <taxon>Craniata</taxon>
        <taxon>Vertebrata</taxon>
        <taxon>Euteleostomi</taxon>
        <taxon>Actinopterygii</taxon>
        <taxon>Neopterygii</taxon>
        <taxon>Teleostei</taxon>
        <taxon>Neoteleostei</taxon>
        <taxon>Acanthomorphata</taxon>
        <taxon>Eupercaria</taxon>
        <taxon>Sciaenidae</taxon>
        <taxon>Collichthys</taxon>
    </lineage>
</organism>
<dbReference type="InterPro" id="IPR001356">
    <property type="entry name" value="HD"/>
</dbReference>
<sequence length="467" mass="49692">MNRDRAVPGPGADGVQTVISRDRVVAGPVADTVQPVMSRDRAIPAPAGDGIQTVVGPDSGDMLDGGAAGEKRLFSNAVAGGRDAQVVENHSESPPTNPVLAPPQQFTVGHRYNRDRTSTAGMCMEINGRQSEHERQKGPTGHRTTSFSVLDILDPNKFTSSRRQQQQHASHRGERELSAYGAENRRASTGEREPGLEASKGCYGAEDYQSKEGFVYRSPDEDDYHRSGTPDSEAPDGPYSSEESSSALPSNGDRDLGQHSHQDPARDTASPGGGQITNSQTNGSQGSQGKPKRKRSGSDSKSGKPRRARTAFTYEQLVALENKFKSTRYLSVCERLNLALSLSLTETQVKIWFQNRRTKWKKQNPGADTSAPTGAGGGGGGTGGTGGLGSLSPLSPSPPISGHLAMHAGYASHHHPPTGSLVQLPFLTASHEAFSTADQPTGVFSDTDGSIPFIAAEPSPDLYEDHW</sequence>
<dbReference type="CDD" id="cd00086">
    <property type="entry name" value="homeodomain"/>
    <property type="match status" value="1"/>
</dbReference>
<evidence type="ECO:0000256" key="12">
    <source>
        <dbReference type="SAM" id="MobiDB-lite"/>
    </source>
</evidence>
<evidence type="ECO:0000256" key="9">
    <source>
        <dbReference type="ARBA" id="ARBA00061009"/>
    </source>
</evidence>
<comment type="function">
    <text evidence="1">Sequence-specific transcription factor which is part of a developmental regulatory system that provides cells with specific positional identities on the anterior-posterior axis.</text>
</comment>
<dbReference type="SUPFAM" id="SSF46689">
    <property type="entry name" value="Homeodomain-like"/>
    <property type="match status" value="1"/>
</dbReference>
<dbReference type="FunFam" id="1.10.10.60:FF:000315">
    <property type="entry name" value="NK1 homeobox 2"/>
    <property type="match status" value="1"/>
</dbReference>
<dbReference type="PROSITE" id="PS50071">
    <property type="entry name" value="HOMEOBOX_2"/>
    <property type="match status" value="1"/>
</dbReference>
<dbReference type="PROSITE" id="PS00027">
    <property type="entry name" value="HOMEOBOX_1"/>
    <property type="match status" value="1"/>
</dbReference>
<feature type="region of interest" description="Disordered" evidence="12">
    <location>
        <begin position="37"/>
        <end position="67"/>
    </location>
</feature>
<comment type="similarity">
    <text evidence="9">Belongs to the NK-1 homeobox family.</text>
</comment>
<dbReference type="InterPro" id="IPR050394">
    <property type="entry name" value="Homeobox_NK-like"/>
</dbReference>
<keyword evidence="15" id="KW-1185">Reference proteome</keyword>
<dbReference type="PANTHER" id="PTHR24340">
    <property type="entry name" value="HOMEOBOX PROTEIN NKX"/>
    <property type="match status" value="1"/>
</dbReference>
<dbReference type="InterPro" id="IPR020479">
    <property type="entry name" value="HD_metazoa"/>
</dbReference>
<evidence type="ECO:0000256" key="6">
    <source>
        <dbReference type="ARBA" id="ARBA00023155"/>
    </source>
</evidence>
<name>A0A4V6ANA9_COLLU</name>
<feature type="region of interest" description="Disordered" evidence="12">
    <location>
        <begin position="88"/>
        <end position="108"/>
    </location>
</feature>
<dbReference type="InterPro" id="IPR009057">
    <property type="entry name" value="Homeodomain-like_sf"/>
</dbReference>
<dbReference type="InterPro" id="IPR017970">
    <property type="entry name" value="Homeobox_CS"/>
</dbReference>
<dbReference type="AlphaFoldDB" id="A0A4V6ANA9"/>
<dbReference type="PRINTS" id="PR00024">
    <property type="entry name" value="HOMEOBOX"/>
</dbReference>
<accession>A0A4V6ANA9</accession>
<evidence type="ECO:0000256" key="11">
    <source>
        <dbReference type="RuleBase" id="RU000682"/>
    </source>
</evidence>
<dbReference type="Gene3D" id="1.10.10.60">
    <property type="entry name" value="Homeodomain-like"/>
    <property type="match status" value="1"/>
</dbReference>
<evidence type="ECO:0000313" key="15">
    <source>
        <dbReference type="Proteomes" id="UP000298787"/>
    </source>
</evidence>
<feature type="domain" description="Homeobox" evidence="13">
    <location>
        <begin position="303"/>
        <end position="363"/>
    </location>
</feature>
<feature type="region of interest" description="Disordered" evidence="12">
    <location>
        <begin position="125"/>
        <end position="309"/>
    </location>
</feature>
<keyword evidence="6 10" id="KW-0371">Homeobox</keyword>
<keyword evidence="7" id="KW-0804">Transcription</keyword>
<evidence type="ECO:0000313" key="14">
    <source>
        <dbReference type="EMBL" id="TKS71992.1"/>
    </source>
</evidence>
<evidence type="ECO:0000256" key="4">
    <source>
        <dbReference type="ARBA" id="ARBA00023015"/>
    </source>
</evidence>
<reference evidence="14 15" key="1">
    <citation type="submission" date="2019-01" db="EMBL/GenBank/DDBJ databases">
        <title>Genome Assembly of Collichthys lucidus.</title>
        <authorList>
            <person name="Cai M."/>
            <person name="Xiao S."/>
        </authorList>
    </citation>
    <scope>NUCLEOTIDE SEQUENCE [LARGE SCALE GENOMIC DNA]</scope>
    <source>
        <strain evidence="14">JT15FE1705JMU</strain>
        <tissue evidence="14">Muscle</tissue>
    </source>
</reference>
<dbReference type="GO" id="GO:0005634">
    <property type="term" value="C:nucleus"/>
    <property type="evidence" value="ECO:0007669"/>
    <property type="project" value="UniProtKB-SubCell"/>
</dbReference>
<dbReference type="GO" id="GO:0030154">
    <property type="term" value="P:cell differentiation"/>
    <property type="evidence" value="ECO:0007669"/>
    <property type="project" value="TreeGrafter"/>
</dbReference>
<keyword evidence="4" id="KW-0805">Transcription regulation</keyword>
<evidence type="ECO:0000256" key="5">
    <source>
        <dbReference type="ARBA" id="ARBA00023125"/>
    </source>
</evidence>
<dbReference type="GO" id="GO:0000981">
    <property type="term" value="F:DNA-binding transcription factor activity, RNA polymerase II-specific"/>
    <property type="evidence" value="ECO:0007669"/>
    <property type="project" value="InterPro"/>
</dbReference>
<evidence type="ECO:0000256" key="2">
    <source>
        <dbReference type="ARBA" id="ARBA00004123"/>
    </source>
</evidence>
<evidence type="ECO:0000256" key="8">
    <source>
        <dbReference type="ARBA" id="ARBA00023242"/>
    </source>
</evidence>
<dbReference type="SMART" id="SM00389">
    <property type="entry name" value="HOX"/>
    <property type="match status" value="1"/>
</dbReference>
<evidence type="ECO:0000256" key="1">
    <source>
        <dbReference type="ARBA" id="ARBA00003263"/>
    </source>
</evidence>
<feature type="compositionally biased region" description="Gly residues" evidence="12">
    <location>
        <begin position="374"/>
        <end position="389"/>
    </location>
</feature>
<dbReference type="PANTHER" id="PTHR24340:SF26">
    <property type="entry name" value="NK1 TRANSCRIPTION FACTOR-RELATED PROTEIN 1"/>
    <property type="match status" value="1"/>
</dbReference>
<dbReference type="GO" id="GO:0000978">
    <property type="term" value="F:RNA polymerase II cis-regulatory region sequence-specific DNA binding"/>
    <property type="evidence" value="ECO:0007669"/>
    <property type="project" value="TreeGrafter"/>
</dbReference>
<comment type="subcellular location">
    <subcellularLocation>
        <location evidence="2 10 11">Nucleus</location>
    </subcellularLocation>
</comment>
<proteinExistence type="inferred from homology"/>
<dbReference type="Proteomes" id="UP000298787">
    <property type="component" value="Chromosome 6"/>
</dbReference>
<feature type="DNA-binding region" description="Homeobox" evidence="10">
    <location>
        <begin position="305"/>
        <end position="364"/>
    </location>
</feature>
<keyword evidence="3" id="KW-0217">Developmental protein</keyword>
<evidence type="ECO:0000256" key="10">
    <source>
        <dbReference type="PROSITE-ProRule" id="PRU00108"/>
    </source>
</evidence>
<feature type="compositionally biased region" description="Basic and acidic residues" evidence="12">
    <location>
        <begin position="252"/>
        <end position="266"/>
    </location>
</feature>
<dbReference type="Pfam" id="PF00046">
    <property type="entry name" value="Homeodomain"/>
    <property type="match status" value="1"/>
</dbReference>
<keyword evidence="8 10" id="KW-0539">Nucleus</keyword>
<protein>
    <submittedName>
        <fullName evidence="14">NK1 transcription factor-related protein 1 Homeobox protein 153</fullName>
    </submittedName>
</protein>
<feature type="compositionally biased region" description="Polar residues" evidence="12">
    <location>
        <begin position="276"/>
        <end position="288"/>
    </location>
</feature>
<feature type="compositionally biased region" description="Basic and acidic residues" evidence="12">
    <location>
        <begin position="171"/>
        <end position="195"/>
    </location>
</feature>
<gene>
    <name evidence="14" type="ORF">D9C73_006065</name>
</gene>
<evidence type="ECO:0000256" key="3">
    <source>
        <dbReference type="ARBA" id="ARBA00022473"/>
    </source>
</evidence>
<feature type="region of interest" description="Disordered" evidence="12">
    <location>
        <begin position="359"/>
        <end position="398"/>
    </location>
</feature>
<evidence type="ECO:0000259" key="13">
    <source>
        <dbReference type="PROSITE" id="PS50071"/>
    </source>
</evidence>